<evidence type="ECO:0008006" key="3">
    <source>
        <dbReference type="Google" id="ProtNLM"/>
    </source>
</evidence>
<comment type="caution">
    <text evidence="1">The sequence shown here is derived from an EMBL/GenBank/DDBJ whole genome shotgun (WGS) entry which is preliminary data.</text>
</comment>
<reference evidence="1 2" key="1">
    <citation type="submission" date="2021-04" db="EMBL/GenBank/DDBJ databases">
        <title>Magnetospirillum sulfuroxidans sp. nov., a facultative chemolithoautotrophic sulfur-oxidizing alphaproteobacterium isolated from freshwater sediment and proposals for Paramagetospirillum gen. nov., and Magnetospirillaceae fam. nov.</title>
        <authorList>
            <person name="Koziaeva V."/>
            <person name="Geelhoed J.S."/>
            <person name="Sorokin D.Y."/>
            <person name="Grouzdev D.S."/>
        </authorList>
    </citation>
    <scope>NUCLEOTIDE SEQUENCE [LARGE SCALE GENOMIC DNA]</scope>
    <source>
        <strain evidence="1 2">J10</strain>
    </source>
</reference>
<dbReference type="EMBL" id="JAGTUF010000003">
    <property type="protein sequence ID" value="MBR9971276.1"/>
    <property type="molecule type" value="Genomic_DNA"/>
</dbReference>
<evidence type="ECO:0000313" key="1">
    <source>
        <dbReference type="EMBL" id="MBR9971276.1"/>
    </source>
</evidence>
<dbReference type="RefSeq" id="WP_211546872.1">
    <property type="nucleotide sequence ID" value="NZ_JAGTUF010000003.1"/>
</dbReference>
<protein>
    <recommendedName>
        <fullName evidence="3">RHH-type rel operon transcriptional repressor/antitoxin RelB</fullName>
    </recommendedName>
</protein>
<dbReference type="Proteomes" id="UP000680714">
    <property type="component" value="Unassembled WGS sequence"/>
</dbReference>
<name>A0ABS5IA19_9PROT</name>
<keyword evidence="2" id="KW-1185">Reference proteome</keyword>
<sequence>MLSLELDRDLEQRLHLIARRLGRSPADCAVSALRSFITDCEEAAERARQLSGGETMMRPPDGFYD</sequence>
<accession>A0ABS5IA19</accession>
<gene>
    <name evidence="1" type="ORF">KEC16_06085</name>
</gene>
<proteinExistence type="predicted"/>
<organism evidence="1 2">
    <name type="scientific">Magnetospirillum sulfuroxidans</name>
    <dbReference type="NCBI Taxonomy" id="611300"/>
    <lineage>
        <taxon>Bacteria</taxon>
        <taxon>Pseudomonadati</taxon>
        <taxon>Pseudomonadota</taxon>
        <taxon>Alphaproteobacteria</taxon>
        <taxon>Rhodospirillales</taxon>
        <taxon>Rhodospirillaceae</taxon>
        <taxon>Magnetospirillum</taxon>
    </lineage>
</organism>
<evidence type="ECO:0000313" key="2">
    <source>
        <dbReference type="Proteomes" id="UP000680714"/>
    </source>
</evidence>